<evidence type="ECO:0000256" key="5">
    <source>
        <dbReference type="ARBA" id="ARBA00023136"/>
    </source>
</evidence>
<name>A0A4S9YNR1_AURPU</name>
<evidence type="ECO:0000256" key="6">
    <source>
        <dbReference type="SAM" id="Phobius"/>
    </source>
</evidence>
<gene>
    <name evidence="8" type="ORF">D6C83_09194</name>
</gene>
<keyword evidence="5 6" id="KW-0472">Membrane</keyword>
<keyword evidence="3 6" id="KW-0812">Transmembrane</keyword>
<protein>
    <submittedName>
        <fullName evidence="8">MFS general substrate transporter</fullName>
    </submittedName>
</protein>
<feature type="transmembrane region" description="Helical" evidence="6">
    <location>
        <begin position="69"/>
        <end position="91"/>
    </location>
</feature>
<evidence type="ECO:0000313" key="8">
    <source>
        <dbReference type="EMBL" id="THZ94705.1"/>
    </source>
</evidence>
<comment type="caution">
    <text evidence="8">The sequence shown here is derived from an EMBL/GenBank/DDBJ whole genome shotgun (WGS) entry which is preliminary data.</text>
</comment>
<evidence type="ECO:0000313" key="9">
    <source>
        <dbReference type="Proteomes" id="UP000304947"/>
    </source>
</evidence>
<dbReference type="EMBL" id="QZBU01005558">
    <property type="protein sequence ID" value="THZ94705.1"/>
    <property type="molecule type" value="Genomic_DNA"/>
</dbReference>
<dbReference type="SUPFAM" id="SSF103473">
    <property type="entry name" value="MFS general substrate transporter"/>
    <property type="match status" value="1"/>
</dbReference>
<dbReference type="GO" id="GO:0022857">
    <property type="term" value="F:transmembrane transporter activity"/>
    <property type="evidence" value="ECO:0007669"/>
    <property type="project" value="InterPro"/>
</dbReference>
<feature type="transmembrane region" description="Helical" evidence="6">
    <location>
        <begin position="176"/>
        <end position="196"/>
    </location>
</feature>
<evidence type="ECO:0000259" key="7">
    <source>
        <dbReference type="PROSITE" id="PS50850"/>
    </source>
</evidence>
<feature type="transmembrane region" description="Helical" evidence="6">
    <location>
        <begin position="291"/>
        <end position="308"/>
    </location>
</feature>
<feature type="non-terminal residue" evidence="8">
    <location>
        <position position="1"/>
    </location>
</feature>
<feature type="transmembrane region" description="Helical" evidence="6">
    <location>
        <begin position="141"/>
        <end position="164"/>
    </location>
</feature>
<accession>A0A4S9YNR1</accession>
<dbReference type="Gene3D" id="1.20.1250.20">
    <property type="entry name" value="MFS general substrate transporter like domains"/>
    <property type="match status" value="1"/>
</dbReference>
<sequence length="326" mass="35928">LLAVRVILGAVEAVFFPGVIYLLSSWYTKRELGKRFAGLYIAQQVGNAFGGLIAAGILKLDGVHGIRGWRWLFIIEGAATVGVGLFCVFFLPEYPYNARMLKPVERDLAVWRLEREAGASEANEDIGTLKGFLLGLQDPKLYVIIFMNMMSQVQGSIANFFPSIVNTLGYGHYETLLLTAPPYVLAGIVYFIITWYSDRTNNMYRVILTCICIACATYIIALSTLNTAARYTAMMLMPFSSVGPQLMLYKIINQHLPRPIAKRAGAVAMTNAIGGISNIWMSYLFIGAPHYYPAFGALFAAAMVFLVTREGGTTRESLLAVGVWAL</sequence>
<organism evidence="8 9">
    <name type="scientific">Aureobasidium pullulans</name>
    <name type="common">Black yeast</name>
    <name type="synonym">Pullularia pullulans</name>
    <dbReference type="NCBI Taxonomy" id="5580"/>
    <lineage>
        <taxon>Eukaryota</taxon>
        <taxon>Fungi</taxon>
        <taxon>Dikarya</taxon>
        <taxon>Ascomycota</taxon>
        <taxon>Pezizomycotina</taxon>
        <taxon>Dothideomycetes</taxon>
        <taxon>Dothideomycetidae</taxon>
        <taxon>Dothideales</taxon>
        <taxon>Saccotheciaceae</taxon>
        <taxon>Aureobasidium</taxon>
    </lineage>
</organism>
<dbReference type="Proteomes" id="UP000304947">
    <property type="component" value="Unassembled WGS sequence"/>
</dbReference>
<dbReference type="PANTHER" id="PTHR43791:SF23">
    <property type="entry name" value="MAJOR FACILITATOR SUPERFAMILY (MFS) PROFILE DOMAIN-CONTAINING PROTEIN"/>
    <property type="match status" value="1"/>
</dbReference>
<feature type="non-terminal residue" evidence="8">
    <location>
        <position position="326"/>
    </location>
</feature>
<feature type="transmembrane region" description="Helical" evidence="6">
    <location>
        <begin position="203"/>
        <end position="225"/>
    </location>
</feature>
<dbReference type="AlphaFoldDB" id="A0A4S9YNR1"/>
<dbReference type="PROSITE" id="PS50850">
    <property type="entry name" value="MFS"/>
    <property type="match status" value="1"/>
</dbReference>
<feature type="transmembrane region" description="Helical" evidence="6">
    <location>
        <begin position="6"/>
        <end position="24"/>
    </location>
</feature>
<evidence type="ECO:0000256" key="4">
    <source>
        <dbReference type="ARBA" id="ARBA00022989"/>
    </source>
</evidence>
<dbReference type="InterPro" id="IPR011701">
    <property type="entry name" value="MFS"/>
</dbReference>
<proteinExistence type="predicted"/>
<keyword evidence="4 6" id="KW-1133">Transmembrane helix</keyword>
<feature type="domain" description="Major facilitator superfamily (MFS) profile" evidence="7">
    <location>
        <begin position="1"/>
        <end position="326"/>
    </location>
</feature>
<dbReference type="PANTHER" id="PTHR43791">
    <property type="entry name" value="PERMEASE-RELATED"/>
    <property type="match status" value="1"/>
</dbReference>
<reference evidence="8 9" key="1">
    <citation type="submission" date="2018-10" db="EMBL/GenBank/DDBJ databases">
        <title>Fifty Aureobasidium pullulans genomes reveal a recombining polyextremotolerant generalist.</title>
        <authorList>
            <person name="Gostincar C."/>
            <person name="Turk M."/>
            <person name="Zajc J."/>
            <person name="Gunde-Cimerman N."/>
        </authorList>
    </citation>
    <scope>NUCLEOTIDE SEQUENCE [LARGE SCALE GENOMIC DNA]</scope>
    <source>
        <strain evidence="8 9">EXF-3380</strain>
    </source>
</reference>
<evidence type="ECO:0000256" key="3">
    <source>
        <dbReference type="ARBA" id="ARBA00022692"/>
    </source>
</evidence>
<comment type="subcellular location">
    <subcellularLocation>
        <location evidence="1">Membrane</location>
        <topology evidence="1">Multi-pass membrane protein</topology>
    </subcellularLocation>
</comment>
<feature type="transmembrane region" description="Helical" evidence="6">
    <location>
        <begin position="36"/>
        <end position="57"/>
    </location>
</feature>
<feature type="transmembrane region" description="Helical" evidence="6">
    <location>
        <begin position="264"/>
        <end position="285"/>
    </location>
</feature>
<dbReference type="InterPro" id="IPR036259">
    <property type="entry name" value="MFS_trans_sf"/>
</dbReference>
<dbReference type="Pfam" id="PF07690">
    <property type="entry name" value="MFS_1"/>
    <property type="match status" value="1"/>
</dbReference>
<keyword evidence="2" id="KW-0813">Transport</keyword>
<evidence type="ECO:0000256" key="2">
    <source>
        <dbReference type="ARBA" id="ARBA00022448"/>
    </source>
</evidence>
<evidence type="ECO:0000256" key="1">
    <source>
        <dbReference type="ARBA" id="ARBA00004141"/>
    </source>
</evidence>
<feature type="transmembrane region" description="Helical" evidence="6">
    <location>
        <begin position="231"/>
        <end position="252"/>
    </location>
</feature>
<dbReference type="InterPro" id="IPR020846">
    <property type="entry name" value="MFS_dom"/>
</dbReference>
<dbReference type="GO" id="GO:0016020">
    <property type="term" value="C:membrane"/>
    <property type="evidence" value="ECO:0007669"/>
    <property type="project" value="UniProtKB-SubCell"/>
</dbReference>